<dbReference type="EMBL" id="ML996697">
    <property type="protein sequence ID" value="KAF2399722.1"/>
    <property type="molecule type" value="Genomic_DNA"/>
</dbReference>
<feature type="compositionally biased region" description="Polar residues" evidence="1">
    <location>
        <begin position="20"/>
        <end position="29"/>
    </location>
</feature>
<keyword evidence="3" id="KW-1185">Reference proteome</keyword>
<proteinExistence type="predicted"/>
<feature type="compositionally biased region" description="Basic and acidic residues" evidence="1">
    <location>
        <begin position="30"/>
        <end position="69"/>
    </location>
</feature>
<evidence type="ECO:0000256" key="1">
    <source>
        <dbReference type="SAM" id="MobiDB-lite"/>
    </source>
</evidence>
<accession>A0A6G1HUP6</accession>
<feature type="region of interest" description="Disordered" evidence="1">
    <location>
        <begin position="136"/>
        <end position="156"/>
    </location>
</feature>
<protein>
    <submittedName>
        <fullName evidence="2">Uncharacterized protein</fullName>
    </submittedName>
</protein>
<sequence>MTDIDNDEKKARNERRLKHNNTATTTMRSSQREGELKKDGQRIGKGELKTRRRRSGEELKLGEPGHRGETSPPAETLSGPLLLRMVAEKLRLLFFCLYVEQASLQDFVLSFEKHSQPRDCAAFDFSRGWRFQPHRRTRSSTARGAFGNAEPGSTLT</sequence>
<evidence type="ECO:0000313" key="3">
    <source>
        <dbReference type="Proteomes" id="UP000799640"/>
    </source>
</evidence>
<gene>
    <name evidence="2" type="ORF">EJ06DRAFT_62981</name>
</gene>
<evidence type="ECO:0000313" key="2">
    <source>
        <dbReference type="EMBL" id="KAF2399722.1"/>
    </source>
</evidence>
<feature type="region of interest" description="Disordered" evidence="1">
    <location>
        <begin position="1"/>
        <end position="78"/>
    </location>
</feature>
<organism evidence="2 3">
    <name type="scientific">Trichodelitschia bisporula</name>
    <dbReference type="NCBI Taxonomy" id="703511"/>
    <lineage>
        <taxon>Eukaryota</taxon>
        <taxon>Fungi</taxon>
        <taxon>Dikarya</taxon>
        <taxon>Ascomycota</taxon>
        <taxon>Pezizomycotina</taxon>
        <taxon>Dothideomycetes</taxon>
        <taxon>Dothideomycetes incertae sedis</taxon>
        <taxon>Phaeotrichales</taxon>
        <taxon>Phaeotrichaceae</taxon>
        <taxon>Trichodelitschia</taxon>
    </lineage>
</organism>
<reference evidence="2" key="1">
    <citation type="journal article" date="2020" name="Stud. Mycol.">
        <title>101 Dothideomycetes genomes: a test case for predicting lifestyles and emergence of pathogens.</title>
        <authorList>
            <person name="Haridas S."/>
            <person name="Albert R."/>
            <person name="Binder M."/>
            <person name="Bloem J."/>
            <person name="Labutti K."/>
            <person name="Salamov A."/>
            <person name="Andreopoulos B."/>
            <person name="Baker S."/>
            <person name="Barry K."/>
            <person name="Bills G."/>
            <person name="Bluhm B."/>
            <person name="Cannon C."/>
            <person name="Castanera R."/>
            <person name="Culley D."/>
            <person name="Daum C."/>
            <person name="Ezra D."/>
            <person name="Gonzalez J."/>
            <person name="Henrissat B."/>
            <person name="Kuo A."/>
            <person name="Liang C."/>
            <person name="Lipzen A."/>
            <person name="Lutzoni F."/>
            <person name="Magnuson J."/>
            <person name="Mondo S."/>
            <person name="Nolan M."/>
            <person name="Ohm R."/>
            <person name="Pangilinan J."/>
            <person name="Park H.-J."/>
            <person name="Ramirez L."/>
            <person name="Alfaro M."/>
            <person name="Sun H."/>
            <person name="Tritt A."/>
            <person name="Yoshinaga Y."/>
            <person name="Zwiers L.-H."/>
            <person name="Turgeon B."/>
            <person name="Goodwin S."/>
            <person name="Spatafora J."/>
            <person name="Crous P."/>
            <person name="Grigoriev I."/>
        </authorList>
    </citation>
    <scope>NUCLEOTIDE SEQUENCE</scope>
    <source>
        <strain evidence="2">CBS 262.69</strain>
    </source>
</reference>
<name>A0A6G1HUP6_9PEZI</name>
<dbReference type="AlphaFoldDB" id="A0A6G1HUP6"/>
<dbReference type="Proteomes" id="UP000799640">
    <property type="component" value="Unassembled WGS sequence"/>
</dbReference>